<dbReference type="Proteomes" id="UP000183417">
    <property type="component" value="Unassembled WGS sequence"/>
</dbReference>
<dbReference type="AlphaFoldDB" id="A0A1H3T620"/>
<accession>A0A1H3T620</accession>
<reference evidence="2 3" key="1">
    <citation type="submission" date="2016-10" db="EMBL/GenBank/DDBJ databases">
        <authorList>
            <person name="de Groot N.N."/>
        </authorList>
    </citation>
    <scope>NUCLEOTIDE SEQUENCE [LARGE SCALE GENOMIC DNA]</scope>
    <source>
        <strain evidence="2 3">LMG 24775</strain>
    </source>
</reference>
<feature type="region of interest" description="Disordered" evidence="1">
    <location>
        <begin position="1"/>
        <end position="30"/>
    </location>
</feature>
<dbReference type="EMBL" id="FNPE01000025">
    <property type="protein sequence ID" value="SDZ45367.1"/>
    <property type="molecule type" value="Genomic_DNA"/>
</dbReference>
<gene>
    <name evidence="2" type="ORF">SAMN05421547_12564</name>
</gene>
<name>A0A1H3T620_9BURK</name>
<evidence type="ECO:0000313" key="3">
    <source>
        <dbReference type="Proteomes" id="UP000183417"/>
    </source>
</evidence>
<feature type="compositionally biased region" description="Basic and acidic residues" evidence="1">
    <location>
        <begin position="1"/>
        <end position="18"/>
    </location>
</feature>
<sequence length="80" mass="8499">MHFAGEAHHHDDHEHAPSQDDAVAGSQHAASDAGIFSPALVTVIQGHPQLDASSDYAGALYGKRVNPFVQGLERPPKTFS</sequence>
<protein>
    <submittedName>
        <fullName evidence="2">Uncharacterized protein</fullName>
    </submittedName>
</protein>
<evidence type="ECO:0000313" key="2">
    <source>
        <dbReference type="EMBL" id="SDZ45367.1"/>
    </source>
</evidence>
<organism evidence="2 3">
    <name type="scientific">Delftia lacustris</name>
    <dbReference type="NCBI Taxonomy" id="558537"/>
    <lineage>
        <taxon>Bacteria</taxon>
        <taxon>Pseudomonadati</taxon>
        <taxon>Pseudomonadota</taxon>
        <taxon>Betaproteobacteria</taxon>
        <taxon>Burkholderiales</taxon>
        <taxon>Comamonadaceae</taxon>
        <taxon>Delftia</taxon>
    </lineage>
</organism>
<proteinExistence type="predicted"/>
<evidence type="ECO:0000256" key="1">
    <source>
        <dbReference type="SAM" id="MobiDB-lite"/>
    </source>
</evidence>